<accession>A0AAE9ZGN7</accession>
<dbReference type="KEGG" id="tvd:SG34_030000"/>
<evidence type="ECO:0000313" key="3">
    <source>
        <dbReference type="Proteomes" id="UP000032352"/>
    </source>
</evidence>
<dbReference type="Pfam" id="PF15652">
    <property type="entry name" value="Tox-SHH"/>
    <property type="match status" value="1"/>
</dbReference>
<name>A0AAE9ZGN7_9GAMM</name>
<evidence type="ECO:0000259" key="1">
    <source>
        <dbReference type="Pfam" id="PF15652"/>
    </source>
</evidence>
<protein>
    <recommendedName>
        <fullName evidence="1">Tox-SHH domain-containing protein</fullName>
    </recommendedName>
</protein>
<keyword evidence="3" id="KW-1185">Reference proteome</keyword>
<organism evidence="2 3">
    <name type="scientific">Thalassomonas viridans</name>
    <dbReference type="NCBI Taxonomy" id="137584"/>
    <lineage>
        <taxon>Bacteria</taxon>
        <taxon>Pseudomonadati</taxon>
        <taxon>Pseudomonadota</taxon>
        <taxon>Gammaproteobacteria</taxon>
        <taxon>Alteromonadales</taxon>
        <taxon>Colwelliaceae</taxon>
        <taxon>Thalassomonas</taxon>
    </lineage>
</organism>
<dbReference type="EMBL" id="CP059734">
    <property type="protein sequence ID" value="WDE09302.1"/>
    <property type="molecule type" value="Genomic_DNA"/>
</dbReference>
<dbReference type="InterPro" id="IPR028900">
    <property type="entry name" value="Tox-SHH_dom"/>
</dbReference>
<gene>
    <name evidence="2" type="ORF">SG34_030000</name>
</gene>
<proteinExistence type="predicted"/>
<reference evidence="2 3" key="2">
    <citation type="journal article" date="2022" name="Mar. Drugs">
        <title>Bioassay-Guided Fractionation Leads to the Detection of Cholic Acid Generated by the Rare Thalassomonas sp.</title>
        <authorList>
            <person name="Pheiffer F."/>
            <person name="Schneider Y.K."/>
            <person name="Hansen E.H."/>
            <person name="Andersen J.H."/>
            <person name="Isaksson J."/>
            <person name="Busche T."/>
            <person name="R C."/>
            <person name="Kalinowski J."/>
            <person name="Zyl L.V."/>
            <person name="Trindade M."/>
        </authorList>
    </citation>
    <scope>NUCLEOTIDE SEQUENCE [LARGE SCALE GENOMIC DNA]</scope>
    <source>
        <strain evidence="2 3">XOM25</strain>
    </source>
</reference>
<reference evidence="2 3" key="1">
    <citation type="journal article" date="2015" name="Genome Announc.">
        <title>Draft Genome Sequences of Marine Isolates of Thalassomonas viridans and Thalassomonas actiniarum.</title>
        <authorList>
            <person name="Olonade I."/>
            <person name="van Zyl L.J."/>
            <person name="Trindade M."/>
        </authorList>
    </citation>
    <scope>NUCLEOTIDE SEQUENCE [LARGE SCALE GENOMIC DNA]</scope>
    <source>
        <strain evidence="2 3">XOM25</strain>
    </source>
</reference>
<dbReference type="Proteomes" id="UP000032352">
    <property type="component" value="Chromosome pTvir"/>
</dbReference>
<feature type="domain" description="Tox-SHH" evidence="1">
    <location>
        <begin position="44"/>
        <end position="79"/>
    </location>
</feature>
<sequence length="86" mass="9368">MIAVEIPNPAGLLKTGGKFLANKVIGKIRKDVKEFDTVPYRPTNSPLVNHHGVNDVWAKNNIPGYKSRATDNPTIALGVDEHKAAH</sequence>
<dbReference type="AlphaFoldDB" id="A0AAE9ZGN7"/>
<evidence type="ECO:0000313" key="2">
    <source>
        <dbReference type="EMBL" id="WDE09302.1"/>
    </source>
</evidence>